<reference evidence="1 3" key="1">
    <citation type="submission" date="2018-02" db="EMBL/GenBank/DDBJ databases">
        <title>Fusarium culmorum secondary metabolites in fungal-bacterial-plant interactions.</title>
        <authorList>
            <person name="Schmidt R."/>
        </authorList>
    </citation>
    <scope>NUCLEOTIDE SEQUENCE [LARGE SCALE GENOMIC DNA]</scope>
    <source>
        <strain evidence="1 3">PV</strain>
    </source>
</reference>
<dbReference type="AlphaFoldDB" id="A0A2T4GPN3"/>
<gene>
    <name evidence="1" type="ORF">FCULG_00001235</name>
    <name evidence="2" type="ORF">HYE67_004048</name>
</gene>
<dbReference type="EMBL" id="PVEM01000012">
    <property type="protein sequence ID" value="PTD05495.1"/>
    <property type="molecule type" value="Genomic_DNA"/>
</dbReference>
<dbReference type="Proteomes" id="UP000663297">
    <property type="component" value="Chromosome 2"/>
</dbReference>
<proteinExistence type="predicted"/>
<dbReference type="OrthoDB" id="5367135at2759"/>
<organism evidence="1 3">
    <name type="scientific">Fusarium culmorum</name>
    <dbReference type="NCBI Taxonomy" id="5516"/>
    <lineage>
        <taxon>Eukaryota</taxon>
        <taxon>Fungi</taxon>
        <taxon>Dikarya</taxon>
        <taxon>Ascomycota</taxon>
        <taxon>Pezizomycotina</taxon>
        <taxon>Sordariomycetes</taxon>
        <taxon>Hypocreomycetidae</taxon>
        <taxon>Hypocreales</taxon>
        <taxon>Nectriaceae</taxon>
        <taxon>Fusarium</taxon>
    </lineage>
</organism>
<dbReference type="OMA" id="YTPRNTV"/>
<dbReference type="Proteomes" id="UP000241587">
    <property type="component" value="Unassembled WGS sequence"/>
</dbReference>
<dbReference type="Gene3D" id="2.120.10.70">
    <property type="entry name" value="Fucose-specific lectin"/>
    <property type="match status" value="1"/>
</dbReference>
<name>A0A2T4GPN3_FUSCU</name>
<evidence type="ECO:0000313" key="1">
    <source>
        <dbReference type="EMBL" id="PTD05495.1"/>
    </source>
</evidence>
<protein>
    <submittedName>
        <fullName evidence="1">Uncharacterized protein</fullName>
    </submittedName>
</protein>
<evidence type="ECO:0000313" key="2">
    <source>
        <dbReference type="EMBL" id="QPC61817.1"/>
    </source>
</evidence>
<sequence>MIDPEEWDAIVIKGLDDFMVHHNGHVAVAAMHDRNIIFVQTPEGPISGISHNINSDEWSVDFTRWDAAPETAIAAFATNVELVVGFFGTEHKIHIHRRDFQTGEWSEWILEGSFLSGQKNNLILLQSKETGDMEGLVLLGLDVYLVKDGDFEILGTFESGDFLVEDNSEPEFVNGYGNLFLTPPSGVRHNYDVTRYTPRNTVGW</sequence>
<evidence type="ECO:0000313" key="3">
    <source>
        <dbReference type="Proteomes" id="UP000241587"/>
    </source>
</evidence>
<dbReference type="SUPFAM" id="SSF89372">
    <property type="entry name" value="Fucose-specific lectin"/>
    <property type="match status" value="1"/>
</dbReference>
<accession>A0A2T4GPN3</accession>
<keyword evidence="3" id="KW-1185">Reference proteome</keyword>
<dbReference type="EMBL" id="CP064748">
    <property type="protein sequence ID" value="QPC61817.1"/>
    <property type="molecule type" value="Genomic_DNA"/>
</dbReference>
<reference evidence="2" key="2">
    <citation type="submission" date="2020-11" db="EMBL/GenBank/DDBJ databases">
        <title>The chromosome-scale genome resource for two endophytic Fusarium species: F. culmorum and F. pseudograminearum.</title>
        <authorList>
            <person name="Yuan Z."/>
        </authorList>
    </citation>
    <scope>NUCLEOTIDE SEQUENCE</scope>
    <source>
        <strain evidence="2">Class2-1B</strain>
    </source>
</reference>